<evidence type="ECO:0000313" key="6">
    <source>
        <dbReference type="Proteomes" id="UP000662931"/>
    </source>
</evidence>
<dbReference type="AlphaFoldDB" id="A0A875RTJ4"/>
<dbReference type="RefSeq" id="XP_038777122.1">
    <property type="nucleotide sequence ID" value="XM_038921194.1"/>
</dbReference>
<feature type="compositionally biased region" description="Low complexity" evidence="4">
    <location>
        <begin position="20"/>
        <end position="38"/>
    </location>
</feature>
<evidence type="ECO:0000256" key="1">
    <source>
        <dbReference type="ARBA" id="ARBA00022574"/>
    </source>
</evidence>
<feature type="region of interest" description="Disordered" evidence="4">
    <location>
        <begin position="16"/>
        <end position="38"/>
    </location>
</feature>
<feature type="repeat" description="WD" evidence="3">
    <location>
        <begin position="415"/>
        <end position="456"/>
    </location>
</feature>
<dbReference type="Gene3D" id="2.130.10.10">
    <property type="entry name" value="YVTN repeat-like/Quinoprotein amine dehydrogenase"/>
    <property type="match status" value="2"/>
</dbReference>
<dbReference type="Pfam" id="PF00400">
    <property type="entry name" value="WD40"/>
    <property type="match status" value="4"/>
</dbReference>
<feature type="repeat" description="WD" evidence="3">
    <location>
        <begin position="597"/>
        <end position="619"/>
    </location>
</feature>
<dbReference type="PROSITE" id="PS50294">
    <property type="entry name" value="WD_REPEATS_REGION"/>
    <property type="match status" value="4"/>
</dbReference>
<evidence type="ECO:0000256" key="4">
    <source>
        <dbReference type="SAM" id="MobiDB-lite"/>
    </source>
</evidence>
<dbReference type="Proteomes" id="UP000662931">
    <property type="component" value="Chromosome 1"/>
</dbReference>
<feature type="repeat" description="WD" evidence="3">
    <location>
        <begin position="457"/>
        <end position="496"/>
    </location>
</feature>
<reference evidence="5" key="1">
    <citation type="submission" date="2020-10" db="EMBL/GenBank/DDBJ databases">
        <authorList>
            <person name="Roach M.J.R."/>
        </authorList>
    </citation>
    <scope>NUCLEOTIDE SEQUENCE</scope>
    <source>
        <strain evidence="5">CBS 1945</strain>
    </source>
</reference>
<dbReference type="EMBL" id="CP064812">
    <property type="protein sequence ID" value="QPG73557.1"/>
    <property type="molecule type" value="Genomic_DNA"/>
</dbReference>
<dbReference type="CDD" id="cd00200">
    <property type="entry name" value="WD40"/>
    <property type="match status" value="1"/>
</dbReference>
<dbReference type="PROSITE" id="PS50082">
    <property type="entry name" value="WD_REPEATS_2"/>
    <property type="match status" value="5"/>
</dbReference>
<dbReference type="InterPro" id="IPR001680">
    <property type="entry name" value="WD40_rpt"/>
</dbReference>
<dbReference type="Gene3D" id="6.10.280.220">
    <property type="match status" value="1"/>
</dbReference>
<evidence type="ECO:0008006" key="7">
    <source>
        <dbReference type="Google" id="ProtNLM"/>
    </source>
</evidence>
<dbReference type="PANTHER" id="PTHR19848">
    <property type="entry name" value="WD40 REPEAT PROTEIN"/>
    <property type="match status" value="1"/>
</dbReference>
<dbReference type="InterPro" id="IPR020472">
    <property type="entry name" value="WD40_PAC1"/>
</dbReference>
<dbReference type="PANTHER" id="PTHR19848:SF8">
    <property type="entry name" value="F-BOX AND WD REPEAT DOMAIN CONTAINING 7"/>
    <property type="match status" value="1"/>
</dbReference>
<dbReference type="PROSITE" id="PS00678">
    <property type="entry name" value="WD_REPEATS_1"/>
    <property type="match status" value="3"/>
</dbReference>
<feature type="repeat" description="WD" evidence="3">
    <location>
        <begin position="620"/>
        <end position="659"/>
    </location>
</feature>
<sequence>MEEALFVNSGISSKLRDMTNGSSGSSGSNRSDSRGASSFASNDLAKTVATTASVLVNSTGTQGQAALFANSTFQKAIGDTLGEEFRTRRLLRKHAGEVRISMLSRRRAEASILRRKKHSRKDFSVLSEQMLHSIPTDDKAGGGSLGSVYSKRFQAGTDNSAINGESNETSDDPIWADASTELDNDATEGTGETEKKREDSRFSLFQGFSATLPEVDERLKQLIDGSAKLLDFNKDHENTISENLTLKCRNSLLPSGITEKKIKESQDSSQLLDFQNEINYRLDLMEIRKSLSSNEINEIDQKIDRLYKQRKLVFDHIASFERDQTYLEDKLLEIEQRLTLIRDIEPLSNSHKLVDQMGELEVEDKDEDEEDEADDDEDYVQIGHKIRNTGKRIPSRKHKATLQRYYKPGNEIHSFKAHDDSIICFEFDEPFGTLVTASQDNTVRVWDMSRYRCMGLLEGHFSNVTCMEMQNSLVLTGSLDATLKLWDTDKVGNSETDENDHRELPLLQTFESHVEEVTALSMYGDTIVSGSADKTIRQWDINTGRCMQTIDVLWATNMMMNSSVMEEGTSGMLPNVGSWDNVKHPFIGALQCYDAALASGGSDGIVRLWDLRSGEVVRQLIGHTGPVSCLQFDDKSLVTGSVDRSVRIWDLRTGGIVDSFAYDSPITSLEFDYNKIVCTNEENTVKVYDRIDEKHRKCGSGVKEKTASIVNYARYRQGYLIEGRDDGTVGVWAV</sequence>
<protein>
    <recommendedName>
        <fullName evidence="7">Mitochondrial division protein 1</fullName>
    </recommendedName>
</protein>
<evidence type="ECO:0000256" key="2">
    <source>
        <dbReference type="ARBA" id="ARBA00022737"/>
    </source>
</evidence>
<dbReference type="GeneID" id="62194270"/>
<organism evidence="5 6">
    <name type="scientific">Eeniella nana</name>
    <name type="common">Yeast</name>
    <name type="synonym">Brettanomyces nanus</name>
    <dbReference type="NCBI Taxonomy" id="13502"/>
    <lineage>
        <taxon>Eukaryota</taxon>
        <taxon>Fungi</taxon>
        <taxon>Dikarya</taxon>
        <taxon>Ascomycota</taxon>
        <taxon>Saccharomycotina</taxon>
        <taxon>Pichiomycetes</taxon>
        <taxon>Pichiales</taxon>
        <taxon>Pichiaceae</taxon>
        <taxon>Brettanomyces</taxon>
    </lineage>
</organism>
<dbReference type="SMART" id="SM00320">
    <property type="entry name" value="WD40"/>
    <property type="match status" value="6"/>
</dbReference>
<dbReference type="PRINTS" id="PR00320">
    <property type="entry name" value="GPROTEINBRPT"/>
</dbReference>
<dbReference type="KEGG" id="bnn:FOA43_000869"/>
<keyword evidence="2" id="KW-0677">Repeat</keyword>
<name>A0A875RTJ4_EENNA</name>
<feature type="repeat" description="WD" evidence="3">
    <location>
        <begin position="510"/>
        <end position="549"/>
    </location>
</feature>
<dbReference type="InterPro" id="IPR019775">
    <property type="entry name" value="WD40_repeat_CS"/>
</dbReference>
<evidence type="ECO:0000313" key="5">
    <source>
        <dbReference type="EMBL" id="QPG73557.1"/>
    </source>
</evidence>
<feature type="region of interest" description="Disordered" evidence="4">
    <location>
        <begin position="157"/>
        <end position="199"/>
    </location>
</feature>
<feature type="compositionally biased region" description="Polar residues" evidence="4">
    <location>
        <begin position="157"/>
        <end position="167"/>
    </location>
</feature>
<gene>
    <name evidence="5" type="ORF">FOA43_000869</name>
</gene>
<accession>A0A875RTJ4</accession>
<dbReference type="OrthoDB" id="496at2759"/>
<dbReference type="InterPro" id="IPR015943">
    <property type="entry name" value="WD40/YVTN_repeat-like_dom_sf"/>
</dbReference>
<keyword evidence="1 3" id="KW-0853">WD repeat</keyword>
<evidence type="ECO:0000256" key="3">
    <source>
        <dbReference type="PROSITE-ProRule" id="PRU00221"/>
    </source>
</evidence>
<dbReference type="SUPFAM" id="SSF50978">
    <property type="entry name" value="WD40 repeat-like"/>
    <property type="match status" value="1"/>
</dbReference>
<dbReference type="CDD" id="cd22881">
    <property type="entry name" value="Mdv1_N"/>
    <property type="match status" value="1"/>
</dbReference>
<keyword evidence="6" id="KW-1185">Reference proteome</keyword>
<dbReference type="InterPro" id="IPR036322">
    <property type="entry name" value="WD40_repeat_dom_sf"/>
</dbReference>
<proteinExistence type="predicted"/>